<keyword evidence="1" id="KW-0472">Membrane</keyword>
<accession>B7ANR1</accession>
<sequence>MSNIARGKNNWALFLFLLAGIVIGGFISELTAGIPALGWLSYGQTFGFTDPAPTLDLGVLIITFGLKIKITIGSIVGIIIAAVIYRFV</sequence>
<organism evidence="2 3">
    <name type="scientific">[Bacteroides] pectinophilus ATCC 43243</name>
    <dbReference type="NCBI Taxonomy" id="483218"/>
    <lineage>
        <taxon>Bacteria</taxon>
        <taxon>Bacillati</taxon>
        <taxon>Bacillota</taxon>
        <taxon>Clostridia</taxon>
        <taxon>Eubacteriales</taxon>
    </lineage>
</organism>
<dbReference type="Pfam" id="PF14209">
    <property type="entry name" value="DUF4321"/>
    <property type="match status" value="1"/>
</dbReference>
<evidence type="ECO:0008006" key="4">
    <source>
        <dbReference type="Google" id="ProtNLM"/>
    </source>
</evidence>
<keyword evidence="3" id="KW-1185">Reference proteome</keyword>
<dbReference type="eggNOG" id="ENOG50330HE">
    <property type="taxonomic scope" value="Bacteria"/>
</dbReference>
<dbReference type="EMBL" id="ABVQ01000033">
    <property type="protein sequence ID" value="EEC58568.1"/>
    <property type="molecule type" value="Genomic_DNA"/>
</dbReference>
<dbReference type="STRING" id="483218.BACPEC_00315"/>
<dbReference type="HOGENOM" id="CLU_166657_1_1_9"/>
<reference evidence="2 3" key="1">
    <citation type="submission" date="2008-11" db="EMBL/GenBank/DDBJ databases">
        <title>Draft genome sequence of Bacteroides pectinophilus (ATCC 43243).</title>
        <authorList>
            <person name="Sudarsanam P."/>
            <person name="Ley R."/>
            <person name="Guruge J."/>
            <person name="Turnbaugh P.J."/>
            <person name="Mahowald M."/>
            <person name="Liep D."/>
            <person name="Gordon J."/>
        </authorList>
    </citation>
    <scope>NUCLEOTIDE SEQUENCE [LARGE SCALE GENOMIC DNA]</scope>
    <source>
        <strain evidence="2 3">ATCC 43243</strain>
    </source>
</reference>
<dbReference type="Proteomes" id="UP000003136">
    <property type="component" value="Unassembled WGS sequence"/>
</dbReference>
<name>B7ANR1_9FIRM</name>
<reference evidence="2 3" key="2">
    <citation type="submission" date="2008-11" db="EMBL/GenBank/DDBJ databases">
        <authorList>
            <person name="Fulton L."/>
            <person name="Clifton S."/>
            <person name="Fulton B."/>
            <person name="Xu J."/>
            <person name="Minx P."/>
            <person name="Pepin K.H."/>
            <person name="Johnson M."/>
            <person name="Bhonagiri V."/>
            <person name="Nash W.E."/>
            <person name="Mardis E.R."/>
            <person name="Wilson R.K."/>
        </authorList>
    </citation>
    <scope>NUCLEOTIDE SEQUENCE [LARGE SCALE GENOMIC DNA]</scope>
    <source>
        <strain evidence="2 3">ATCC 43243</strain>
    </source>
</reference>
<feature type="transmembrane region" description="Helical" evidence="1">
    <location>
        <begin position="57"/>
        <end position="85"/>
    </location>
</feature>
<proteinExistence type="predicted"/>
<evidence type="ECO:0000313" key="2">
    <source>
        <dbReference type="EMBL" id="EEC58568.1"/>
    </source>
</evidence>
<dbReference type="AlphaFoldDB" id="B7ANR1"/>
<comment type="caution">
    <text evidence="2">The sequence shown here is derived from an EMBL/GenBank/DDBJ whole genome shotgun (WGS) entry which is preliminary data.</text>
</comment>
<gene>
    <name evidence="2" type="ORF">BACPEC_00315</name>
</gene>
<protein>
    <recommendedName>
        <fullName evidence="4">DUF4321 domain-containing protein</fullName>
    </recommendedName>
</protein>
<feature type="transmembrane region" description="Helical" evidence="1">
    <location>
        <begin position="12"/>
        <end position="37"/>
    </location>
</feature>
<keyword evidence="1" id="KW-1133">Transmembrane helix</keyword>
<dbReference type="InterPro" id="IPR025470">
    <property type="entry name" value="DUF4321"/>
</dbReference>
<keyword evidence="1" id="KW-0812">Transmembrane</keyword>
<evidence type="ECO:0000256" key="1">
    <source>
        <dbReference type="SAM" id="Phobius"/>
    </source>
</evidence>
<evidence type="ECO:0000313" key="3">
    <source>
        <dbReference type="Proteomes" id="UP000003136"/>
    </source>
</evidence>